<dbReference type="RefSeq" id="YP_010675562.1">
    <property type="nucleotide sequence ID" value="NC_071005.1"/>
</dbReference>
<dbReference type="Proteomes" id="UP000423645">
    <property type="component" value="Segment"/>
</dbReference>
<evidence type="ECO:0000313" key="2">
    <source>
        <dbReference type="EMBL" id="QGJ92935.1"/>
    </source>
</evidence>
<dbReference type="GeneID" id="77951889"/>
<gene>
    <name evidence="2" type="primary">44</name>
    <name evidence="2" type="ORF">PBI_CHIDIEBERE_44</name>
</gene>
<evidence type="ECO:0000313" key="3">
    <source>
        <dbReference type="Proteomes" id="UP000423645"/>
    </source>
</evidence>
<proteinExistence type="predicted"/>
<accession>A0A649VLB6</accession>
<feature type="compositionally biased region" description="Basic and acidic residues" evidence="1">
    <location>
        <begin position="74"/>
        <end position="87"/>
    </location>
</feature>
<dbReference type="EMBL" id="MN586022">
    <property type="protein sequence ID" value="QGJ92935.1"/>
    <property type="molecule type" value="Genomic_DNA"/>
</dbReference>
<keyword evidence="3" id="KW-1185">Reference proteome</keyword>
<feature type="region of interest" description="Disordered" evidence="1">
    <location>
        <begin position="74"/>
        <end position="109"/>
    </location>
</feature>
<name>A0A649VLB6_9CAUD</name>
<evidence type="ECO:0000256" key="1">
    <source>
        <dbReference type="SAM" id="MobiDB-lite"/>
    </source>
</evidence>
<dbReference type="KEGG" id="vg:77951889"/>
<reference evidence="2 3" key="1">
    <citation type="submission" date="2019-10" db="EMBL/GenBank/DDBJ databases">
        <authorList>
            <person name="Zack K.M."/>
            <person name="Garlena R.A."/>
            <person name="Russell D.A."/>
            <person name="Pope W.H."/>
            <person name="Jacobs-Sera D."/>
            <person name="Hatfull G.F."/>
        </authorList>
    </citation>
    <scope>NUCLEOTIDE SEQUENCE [LARGE SCALE GENOMIC DNA]</scope>
</reference>
<organism evidence="2 3">
    <name type="scientific">Gordonia phage Chidiebere</name>
    <dbReference type="NCBI Taxonomy" id="2656530"/>
    <lineage>
        <taxon>Viruses</taxon>
        <taxon>Duplodnaviria</taxon>
        <taxon>Heunggongvirae</taxon>
        <taxon>Uroviricota</taxon>
        <taxon>Caudoviricetes</taxon>
        <taxon>Chidieberevirus</taxon>
        <taxon>Chidieberevirus chidiebere</taxon>
    </lineage>
</organism>
<protein>
    <submittedName>
        <fullName evidence="2">Uncharacterized protein</fullName>
    </submittedName>
</protein>
<sequence>MKLVFNPSTQNSVVYNDEGQMVAPGEWAYLDDEVREIQKLISDGTLVEVPVPDTMPGHVAPGAAQALQAAIDDQPKAVEDVAEKREDDDPQPVRNTGRRTPKAQNKKEA</sequence>